<dbReference type="InterPro" id="IPR005467">
    <property type="entry name" value="His_kinase_dom"/>
</dbReference>
<feature type="compositionally biased region" description="Low complexity" evidence="12">
    <location>
        <begin position="992"/>
        <end position="1003"/>
    </location>
</feature>
<evidence type="ECO:0000313" key="15">
    <source>
        <dbReference type="EMBL" id="MDT0378132.1"/>
    </source>
</evidence>
<evidence type="ECO:0000256" key="12">
    <source>
        <dbReference type="SAM" id="MobiDB-lite"/>
    </source>
</evidence>
<comment type="subcellular location">
    <subcellularLocation>
        <location evidence="2">Membrane</location>
    </subcellularLocation>
</comment>
<evidence type="ECO:0000256" key="10">
    <source>
        <dbReference type="ARBA" id="ARBA00022989"/>
    </source>
</evidence>
<accession>A0ABU2NMC4</accession>
<dbReference type="InterPro" id="IPR013587">
    <property type="entry name" value="Nitrate/nitrite_sensing"/>
</dbReference>
<feature type="region of interest" description="Disordered" evidence="12">
    <location>
        <begin position="631"/>
        <end position="656"/>
    </location>
</feature>
<keyword evidence="7" id="KW-0547">Nucleotide-binding</keyword>
<organism evidence="15 16">
    <name type="scientific">Streptomyces hazeniae</name>
    <dbReference type="NCBI Taxonomy" id="3075538"/>
    <lineage>
        <taxon>Bacteria</taxon>
        <taxon>Bacillati</taxon>
        <taxon>Actinomycetota</taxon>
        <taxon>Actinomycetes</taxon>
        <taxon>Kitasatosporales</taxon>
        <taxon>Streptomycetaceae</taxon>
        <taxon>Streptomyces</taxon>
    </lineage>
</organism>
<keyword evidence="10" id="KW-0472">Membrane</keyword>
<dbReference type="PANTHER" id="PTHR44936">
    <property type="entry name" value="SENSOR PROTEIN CREC"/>
    <property type="match status" value="1"/>
</dbReference>
<dbReference type="PROSITE" id="PS50885">
    <property type="entry name" value="HAMP"/>
    <property type="match status" value="1"/>
</dbReference>
<feature type="compositionally biased region" description="Acidic residues" evidence="12">
    <location>
        <begin position="778"/>
        <end position="787"/>
    </location>
</feature>
<feature type="domain" description="Histidine kinase" evidence="13">
    <location>
        <begin position="575"/>
        <end position="695"/>
    </location>
</feature>
<feature type="region of interest" description="Disordered" evidence="12">
    <location>
        <begin position="1"/>
        <end position="24"/>
    </location>
</feature>
<feature type="compositionally biased region" description="Polar residues" evidence="12">
    <location>
        <begin position="110"/>
        <end position="119"/>
    </location>
</feature>
<evidence type="ECO:0000256" key="6">
    <source>
        <dbReference type="ARBA" id="ARBA00022692"/>
    </source>
</evidence>
<keyword evidence="10" id="KW-1133">Transmembrane helix</keyword>
<dbReference type="InterPro" id="IPR003594">
    <property type="entry name" value="HATPase_dom"/>
</dbReference>
<dbReference type="EMBL" id="JAVREQ010000002">
    <property type="protein sequence ID" value="MDT0378132.1"/>
    <property type="molecule type" value="Genomic_DNA"/>
</dbReference>
<feature type="compositionally biased region" description="Basic and acidic residues" evidence="12">
    <location>
        <begin position="919"/>
        <end position="945"/>
    </location>
</feature>
<reference evidence="16" key="1">
    <citation type="submission" date="2023-07" db="EMBL/GenBank/DDBJ databases">
        <title>30 novel species of actinomycetes from the DSMZ collection.</title>
        <authorList>
            <person name="Nouioui I."/>
        </authorList>
    </citation>
    <scope>NUCLEOTIDE SEQUENCE [LARGE SCALE GENOMIC DNA]</scope>
    <source>
        <strain evidence="16">DSM 42041</strain>
    </source>
</reference>
<evidence type="ECO:0000256" key="2">
    <source>
        <dbReference type="ARBA" id="ARBA00004370"/>
    </source>
</evidence>
<dbReference type="RefSeq" id="WP_311672030.1">
    <property type="nucleotide sequence ID" value="NZ_JAVREQ010000002.1"/>
</dbReference>
<keyword evidence="9" id="KW-0067">ATP-binding</keyword>
<comment type="catalytic activity">
    <reaction evidence="1">
        <text>ATP + protein L-histidine = ADP + protein N-phospho-L-histidine.</text>
        <dbReference type="EC" id="2.7.13.3"/>
    </reaction>
</comment>
<proteinExistence type="predicted"/>
<sequence>MRTKRLRKPGDSGTGRPAHPPRRTRVRNRLLASVALCSLAVLAAGAPGIVESSGTLTESQELVEQAGLHQQAIALAHSLSDERGDMVAWVAAGRGEEAPDPADGEPAGTATGQEATSDSQRARVDRQITELLASDAVTPPVRQSLEQLPRTRQEILDSSESTAYDAYQAYTAVIQQLHTVSRNVARDLPGDHAPNSTAAAAVATTESLPHLGRAADQASATRGLLRGAFASDGPARTLTEAARLARVREQGALADFEQTAGPTASETYDKTVTGTDVGLAERYIEQLTADPVLDAKDRGLDAERVVAALSARIDRMRSVQSSLATAEVARLEQQRDDDVVALEMTVGLVGACLLLAVGAGVHTARSLSRPLSVLRRGSHRLATAEEPEAEEPVRFHGRNDEFAEVVGSLNALRETAAGLHTRAKEAEADNADLRAARDQSTAERERLREEAERLRTRLEAGHGASHGTFVHLGLRTLGLVERQLGILEAMEAEESDPDDLATLFKLDHLATRMRRAGENLLLLAGAEHVGAHHAGPVPLLDVLRAAVSEIERYERVQIAALPPHAQVSGFAADDLSHLVAELLDNATAFSAPDAEVTLSAWMLEKGDIMLSVQDEGIGVAEDRLAELNARLGDPAAQEAPGTPGSGEEGDRAEPEGLGNGLYVVARLAARHGLRVQLREQRQGGVAAVVVVPRTLLPDRPVPGVSGAGAPDGGQRLPGSVAEANSNTLPARRAPATGAPAPAPAADETPTADEAPAARSAAEGRAGAGAEPDGGAPEAGEEAQAGDDDAPRHPDDDGPAARPADDVVVPDGETTRGALSPTATDPADGGDAAARSGEDASAVEGADSPSGVEDEAAATRADADEEGTPGVGGREADEARGTFSRESDGDGAGEHGRADAGDGMPSAADGGMQAATVPGPREDDAREHPAADHARRAADGVTDKGLPKRTPRHVTVEQQVRPAASGGANAEELRRRLGGFQRGAADGHRDAAAEAAAQGAADAGGAEEEAPQ</sequence>
<dbReference type="EC" id="2.7.13.3" evidence="3"/>
<dbReference type="Proteomes" id="UP001183414">
    <property type="component" value="Unassembled WGS sequence"/>
</dbReference>
<evidence type="ECO:0000256" key="5">
    <source>
        <dbReference type="ARBA" id="ARBA00022679"/>
    </source>
</evidence>
<evidence type="ECO:0000256" key="1">
    <source>
        <dbReference type="ARBA" id="ARBA00000085"/>
    </source>
</evidence>
<keyword evidence="4" id="KW-0597">Phosphoprotein</keyword>
<dbReference type="InterPro" id="IPR003660">
    <property type="entry name" value="HAMP_dom"/>
</dbReference>
<evidence type="ECO:0000256" key="8">
    <source>
        <dbReference type="ARBA" id="ARBA00022777"/>
    </source>
</evidence>
<feature type="region of interest" description="Disordered" evidence="12">
    <location>
        <begin position="696"/>
        <end position="1011"/>
    </location>
</feature>
<gene>
    <name evidence="15" type="ORF">RM572_04995</name>
</gene>
<feature type="domain" description="HAMP" evidence="14">
    <location>
        <begin position="365"/>
        <end position="421"/>
    </location>
</feature>
<dbReference type="Pfam" id="PF02518">
    <property type="entry name" value="HATPase_c"/>
    <property type="match status" value="1"/>
</dbReference>
<keyword evidence="16" id="KW-1185">Reference proteome</keyword>
<dbReference type="PANTHER" id="PTHR44936:SF9">
    <property type="entry name" value="SENSOR PROTEIN CREC"/>
    <property type="match status" value="1"/>
</dbReference>
<evidence type="ECO:0000313" key="16">
    <source>
        <dbReference type="Proteomes" id="UP001183414"/>
    </source>
</evidence>
<protein>
    <recommendedName>
        <fullName evidence="3">histidine kinase</fullName>
        <ecNumber evidence="3">2.7.13.3</ecNumber>
    </recommendedName>
</protein>
<feature type="region of interest" description="Disordered" evidence="12">
    <location>
        <begin position="430"/>
        <end position="450"/>
    </location>
</feature>
<evidence type="ECO:0000256" key="3">
    <source>
        <dbReference type="ARBA" id="ARBA00012438"/>
    </source>
</evidence>
<feature type="compositionally biased region" description="Low complexity" evidence="12">
    <location>
        <begin position="799"/>
        <end position="811"/>
    </location>
</feature>
<dbReference type="InterPro" id="IPR050980">
    <property type="entry name" value="2C_sensor_his_kinase"/>
</dbReference>
<dbReference type="Gene3D" id="3.30.565.10">
    <property type="entry name" value="Histidine kinase-like ATPase, C-terminal domain"/>
    <property type="match status" value="1"/>
</dbReference>
<comment type="caution">
    <text evidence="15">The sequence shown here is derived from an EMBL/GenBank/DDBJ whole genome shotgun (WGS) entry which is preliminary data.</text>
</comment>
<evidence type="ECO:0000256" key="11">
    <source>
        <dbReference type="ARBA" id="ARBA00023012"/>
    </source>
</evidence>
<dbReference type="Pfam" id="PF08376">
    <property type="entry name" value="NIT"/>
    <property type="match status" value="1"/>
</dbReference>
<evidence type="ECO:0000256" key="9">
    <source>
        <dbReference type="ARBA" id="ARBA00022840"/>
    </source>
</evidence>
<feature type="region of interest" description="Disordered" evidence="12">
    <location>
        <begin position="96"/>
        <end position="123"/>
    </location>
</feature>
<evidence type="ECO:0000256" key="4">
    <source>
        <dbReference type="ARBA" id="ARBA00022553"/>
    </source>
</evidence>
<keyword evidence="6" id="KW-0812">Transmembrane</keyword>
<name>A0ABU2NMC4_9ACTN</name>
<feature type="compositionally biased region" description="Low complexity" evidence="12">
    <location>
        <begin position="729"/>
        <end position="777"/>
    </location>
</feature>
<keyword evidence="8" id="KW-0418">Kinase</keyword>
<dbReference type="SUPFAM" id="SSF55874">
    <property type="entry name" value="ATPase domain of HSP90 chaperone/DNA topoisomerase II/histidine kinase"/>
    <property type="match status" value="1"/>
</dbReference>
<evidence type="ECO:0000259" key="13">
    <source>
        <dbReference type="PROSITE" id="PS50109"/>
    </source>
</evidence>
<keyword evidence="11" id="KW-0902">Two-component regulatory system</keyword>
<dbReference type="SMART" id="SM00387">
    <property type="entry name" value="HATPase_c"/>
    <property type="match status" value="1"/>
</dbReference>
<feature type="compositionally biased region" description="Low complexity" evidence="12">
    <location>
        <begin position="820"/>
        <end position="841"/>
    </location>
</feature>
<dbReference type="InterPro" id="IPR036890">
    <property type="entry name" value="HATPase_C_sf"/>
</dbReference>
<feature type="compositionally biased region" description="Basic and acidic residues" evidence="12">
    <location>
        <begin position="873"/>
        <end position="899"/>
    </location>
</feature>
<evidence type="ECO:0000256" key="7">
    <source>
        <dbReference type="ARBA" id="ARBA00022741"/>
    </source>
</evidence>
<evidence type="ECO:0000259" key="14">
    <source>
        <dbReference type="PROSITE" id="PS50885"/>
    </source>
</evidence>
<dbReference type="Gene3D" id="6.10.340.10">
    <property type="match status" value="1"/>
</dbReference>
<keyword evidence="5" id="KW-0808">Transferase</keyword>
<dbReference type="PROSITE" id="PS50109">
    <property type="entry name" value="HIS_KIN"/>
    <property type="match status" value="1"/>
</dbReference>